<dbReference type="NCBIfam" id="TIGR01171">
    <property type="entry name" value="rplB_bact"/>
    <property type="match status" value="1"/>
</dbReference>
<evidence type="ECO:0000256" key="18">
    <source>
        <dbReference type="ARBA" id="ARBA00023196"/>
    </source>
</evidence>
<dbReference type="GO" id="GO:0042776">
    <property type="term" value="P:proton motive force-driven mitochondrial ATP synthesis"/>
    <property type="evidence" value="ECO:0007669"/>
    <property type="project" value="TreeGrafter"/>
</dbReference>
<keyword evidence="17 25" id="KW-0472">Membrane</keyword>
<dbReference type="Pfam" id="PF00006">
    <property type="entry name" value="ATP-synt_ab"/>
    <property type="match status" value="1"/>
</dbReference>
<dbReference type="EMBL" id="SDMP01000002">
    <property type="protein sequence ID" value="RYR73949.1"/>
    <property type="molecule type" value="Genomic_DNA"/>
</dbReference>
<comment type="function">
    <text evidence="1">Mitochondrial membrane ATP synthase (F(1)F(0) ATP synthase or Complex V) produces ATP from ADP in the presence of a proton gradient across the membrane which is generated by electron transport complexes of the respiratory chain. F-type ATPases consist of two structural domains, F(1) - containing the extramembraneous catalytic core, and F(0) - containing the membrane proton channel, linked together by a central stalk and a peripheral stalk. During catalysis, ATP synthesis in the catalytic domain of F(1) is coupled via a rotary mechanism of the central stalk subunits to proton translocation. Subunits alpha and beta form the catalytic core in F(1). Rotation of the central stalk against the surrounding alpha(3)beta(3) subunits leads to hydrolysis of ATP in three separate catalytic sites on the beta subunits.</text>
</comment>
<dbReference type="InterPro" id="IPR036771">
    <property type="entry name" value="ATPsynth_dsu/esu_N"/>
</dbReference>
<keyword evidence="8" id="KW-0150">Chloroplast</keyword>
<evidence type="ECO:0000256" key="1">
    <source>
        <dbReference type="ARBA" id="ARBA00003086"/>
    </source>
</evidence>
<evidence type="ECO:0000256" key="6">
    <source>
        <dbReference type="ARBA" id="ARBA00012473"/>
    </source>
</evidence>
<dbReference type="PANTHER" id="PTHR15184:SF71">
    <property type="entry name" value="ATP SYNTHASE SUBUNIT BETA, MITOCHONDRIAL"/>
    <property type="match status" value="1"/>
</dbReference>
<dbReference type="Gene3D" id="6.10.140.480">
    <property type="match status" value="1"/>
</dbReference>
<dbReference type="FunFam" id="2.60.15.10:FF:000002">
    <property type="entry name" value="ATP synthase epsilon chain, chloroplastic"/>
    <property type="match status" value="1"/>
</dbReference>
<dbReference type="PANTHER" id="PTHR15184">
    <property type="entry name" value="ATP SYNTHASE"/>
    <property type="match status" value="1"/>
</dbReference>
<evidence type="ECO:0000256" key="4">
    <source>
        <dbReference type="ARBA" id="ARBA00005712"/>
    </source>
</evidence>
<evidence type="ECO:0000256" key="8">
    <source>
        <dbReference type="ARBA" id="ARBA00022528"/>
    </source>
</evidence>
<organism evidence="28 29">
    <name type="scientific">Arachis hypogaea</name>
    <name type="common">Peanut</name>
    <dbReference type="NCBI Taxonomy" id="3818"/>
    <lineage>
        <taxon>Eukaryota</taxon>
        <taxon>Viridiplantae</taxon>
        <taxon>Streptophyta</taxon>
        <taxon>Embryophyta</taxon>
        <taxon>Tracheophyta</taxon>
        <taxon>Spermatophyta</taxon>
        <taxon>Magnoliopsida</taxon>
        <taxon>eudicotyledons</taxon>
        <taxon>Gunneridae</taxon>
        <taxon>Pentapetalae</taxon>
        <taxon>rosids</taxon>
        <taxon>fabids</taxon>
        <taxon>Fabales</taxon>
        <taxon>Fabaceae</taxon>
        <taxon>Papilionoideae</taxon>
        <taxon>50 kb inversion clade</taxon>
        <taxon>dalbergioids sensu lato</taxon>
        <taxon>Dalbergieae</taxon>
        <taxon>Pterocarpus clade</taxon>
        <taxon>Arachis</taxon>
    </lineage>
</organism>
<keyword evidence="14" id="KW-0689">Ribosomal protein</keyword>
<proteinExistence type="inferred from homology"/>
<dbReference type="InterPro" id="IPR027417">
    <property type="entry name" value="P-loop_NTPase"/>
</dbReference>
<evidence type="ECO:0000259" key="27">
    <source>
        <dbReference type="SMART" id="SM01382"/>
    </source>
</evidence>
<dbReference type="GO" id="GO:0046933">
    <property type="term" value="F:proton-transporting ATP synthase activity, rotational mechanism"/>
    <property type="evidence" value="ECO:0007669"/>
    <property type="project" value="InterPro"/>
</dbReference>
<dbReference type="Gene3D" id="2.60.15.10">
    <property type="entry name" value="F0F1 ATP synthase delta/epsilon subunit, N-terminal"/>
    <property type="match status" value="1"/>
</dbReference>
<dbReference type="FunFam" id="4.10.950.10:FF:000001">
    <property type="entry name" value="50S ribosomal protein L2"/>
    <property type="match status" value="1"/>
</dbReference>
<feature type="domain" description="AAA+ ATPase" evidence="26">
    <location>
        <begin position="125"/>
        <end position="372"/>
    </location>
</feature>
<dbReference type="Pfam" id="PF02823">
    <property type="entry name" value="ATP-synt_DE_N"/>
    <property type="match status" value="1"/>
</dbReference>
<dbReference type="InterPro" id="IPR038430">
    <property type="entry name" value="NDAH_ubi_oxred_su3_sf"/>
</dbReference>
<keyword evidence="12" id="KW-0067">ATP-binding</keyword>
<dbReference type="AlphaFoldDB" id="A0A445EF65"/>
<keyword evidence="13" id="KW-1278">Translocase</keyword>
<protein>
    <recommendedName>
        <fullName evidence="6">H(+)-transporting two-sector ATPase</fullName>
        <ecNumber evidence="6">7.1.2.2</ecNumber>
    </recommendedName>
    <alternativeName>
        <fullName evidence="23">ATP synthase F1 sector subunit beta</fullName>
    </alternativeName>
    <alternativeName>
        <fullName evidence="22">F-ATPase subunit beta</fullName>
    </alternativeName>
</protein>
<evidence type="ECO:0000256" key="16">
    <source>
        <dbReference type="ARBA" id="ARBA00023078"/>
    </source>
</evidence>
<evidence type="ECO:0000256" key="9">
    <source>
        <dbReference type="ARBA" id="ARBA00022640"/>
    </source>
</evidence>
<keyword evidence="20" id="KW-0066">ATP synthesis</keyword>
<comment type="subcellular location">
    <subcellularLocation>
        <location evidence="2">Membrane</location>
    </subcellularLocation>
</comment>
<keyword evidence="16" id="KW-0793">Thylakoid</keyword>
<evidence type="ECO:0000256" key="21">
    <source>
        <dbReference type="ARBA" id="ARBA00037290"/>
    </source>
</evidence>
<dbReference type="InterPro" id="IPR014722">
    <property type="entry name" value="Rib_uL2_dom2"/>
</dbReference>
<evidence type="ECO:0000256" key="20">
    <source>
        <dbReference type="ARBA" id="ARBA00023310"/>
    </source>
</evidence>
<comment type="catalytic activity">
    <reaction evidence="24">
        <text>ATP + H2O + 4 H(+)(in) = ADP + phosphate + 5 H(+)(out)</text>
        <dbReference type="Rhea" id="RHEA:57720"/>
        <dbReference type="ChEBI" id="CHEBI:15377"/>
        <dbReference type="ChEBI" id="CHEBI:15378"/>
        <dbReference type="ChEBI" id="CHEBI:30616"/>
        <dbReference type="ChEBI" id="CHEBI:43474"/>
        <dbReference type="ChEBI" id="CHEBI:456216"/>
        <dbReference type="EC" id="7.1.2.2"/>
    </reaction>
</comment>
<dbReference type="Gene3D" id="4.10.950.10">
    <property type="entry name" value="Ribosomal protein L2, domain 3"/>
    <property type="match status" value="1"/>
</dbReference>
<evidence type="ECO:0000256" key="25">
    <source>
        <dbReference type="SAM" id="Phobius"/>
    </source>
</evidence>
<comment type="function">
    <text evidence="21">Produces ATP from ADP in the presence of a proton gradient across the membrane. The catalytic sites are hosted primarily by the beta subunits.</text>
</comment>
<dbReference type="GO" id="GO:0003723">
    <property type="term" value="F:RNA binding"/>
    <property type="evidence" value="ECO:0007669"/>
    <property type="project" value="InterPro"/>
</dbReference>
<accession>A0A445EF65</accession>
<evidence type="ECO:0000256" key="3">
    <source>
        <dbReference type="ARBA" id="ARBA00005636"/>
    </source>
</evidence>
<dbReference type="GO" id="GO:0005739">
    <property type="term" value="C:mitochondrion"/>
    <property type="evidence" value="ECO:0007669"/>
    <property type="project" value="GOC"/>
</dbReference>
<dbReference type="GO" id="GO:0006412">
    <property type="term" value="P:translation"/>
    <property type="evidence" value="ECO:0007669"/>
    <property type="project" value="InterPro"/>
</dbReference>
<keyword evidence="18" id="KW-0139">CF(1)</keyword>
<evidence type="ECO:0000256" key="17">
    <source>
        <dbReference type="ARBA" id="ARBA00023136"/>
    </source>
</evidence>
<evidence type="ECO:0000256" key="23">
    <source>
        <dbReference type="ARBA" id="ARBA00042742"/>
    </source>
</evidence>
<dbReference type="SUPFAM" id="SSF50104">
    <property type="entry name" value="Translation proteins SH3-like domain"/>
    <property type="match status" value="1"/>
</dbReference>
<keyword evidence="25" id="KW-1133">Transmembrane helix</keyword>
<keyword evidence="7" id="KW-0813">Transport</keyword>
<dbReference type="Gene3D" id="2.40.10.170">
    <property type="match status" value="1"/>
</dbReference>
<keyword evidence="25" id="KW-0812">Transmembrane</keyword>
<dbReference type="CDD" id="cd01133">
    <property type="entry name" value="F1-ATPase_beta_CD"/>
    <property type="match status" value="1"/>
</dbReference>
<reference evidence="28 29" key="1">
    <citation type="submission" date="2019-01" db="EMBL/GenBank/DDBJ databases">
        <title>Sequencing of cultivated peanut Arachis hypogaea provides insights into genome evolution and oil improvement.</title>
        <authorList>
            <person name="Chen X."/>
        </authorList>
    </citation>
    <scope>NUCLEOTIDE SEQUENCE [LARGE SCALE GENOMIC DNA]</scope>
    <source>
        <strain evidence="29">cv. Fuhuasheng</strain>
        <tissue evidence="28">Leaves</tissue>
    </source>
</reference>
<dbReference type="InterPro" id="IPR020547">
    <property type="entry name" value="ATP_synth_F1_esu_C"/>
</dbReference>
<evidence type="ECO:0000313" key="29">
    <source>
        <dbReference type="Proteomes" id="UP000289738"/>
    </source>
</evidence>
<dbReference type="HAMAP" id="MF_00530">
    <property type="entry name" value="ATP_synth_epsil_bac"/>
    <property type="match status" value="1"/>
</dbReference>
<dbReference type="InterPro" id="IPR005880">
    <property type="entry name" value="Ribosomal_uL2_bac/org-type"/>
</dbReference>
<dbReference type="GO" id="GO:0005524">
    <property type="term" value="F:ATP binding"/>
    <property type="evidence" value="ECO:0007669"/>
    <property type="project" value="UniProtKB-KW"/>
</dbReference>
<dbReference type="EC" id="7.1.2.2" evidence="6"/>
<comment type="similarity">
    <text evidence="5">Belongs to the ATPase alpha/beta chains family.</text>
</comment>
<keyword evidence="10" id="KW-0547">Nucleotide-binding</keyword>
<dbReference type="Pfam" id="PF02874">
    <property type="entry name" value="ATP-synt_ab_N"/>
    <property type="match status" value="1"/>
</dbReference>
<dbReference type="SMART" id="SM01382">
    <property type="entry name" value="Ribosomal_L2_C"/>
    <property type="match status" value="1"/>
</dbReference>
<dbReference type="GO" id="GO:0016740">
    <property type="term" value="F:transferase activity"/>
    <property type="evidence" value="ECO:0007669"/>
    <property type="project" value="InterPro"/>
</dbReference>
<evidence type="ECO:0000256" key="22">
    <source>
        <dbReference type="ARBA" id="ARBA00042624"/>
    </source>
</evidence>
<evidence type="ECO:0000256" key="11">
    <source>
        <dbReference type="ARBA" id="ARBA00022781"/>
    </source>
</evidence>
<dbReference type="InterPro" id="IPR000194">
    <property type="entry name" value="ATPase_F1/V1/A1_a/bsu_nucl-bd"/>
</dbReference>
<dbReference type="NCBIfam" id="TIGR01216">
    <property type="entry name" value="ATP_synt_epsi"/>
    <property type="match status" value="1"/>
</dbReference>
<dbReference type="GO" id="GO:0009535">
    <property type="term" value="C:chloroplast thylakoid membrane"/>
    <property type="evidence" value="ECO:0007669"/>
    <property type="project" value="TreeGrafter"/>
</dbReference>
<gene>
    <name evidence="28" type="ORF">Ahy_A02g008531</name>
</gene>
<dbReference type="InterPro" id="IPR004100">
    <property type="entry name" value="ATPase_F1/V1/A1_a/bsu_N"/>
</dbReference>
<evidence type="ECO:0000256" key="24">
    <source>
        <dbReference type="ARBA" id="ARBA00048383"/>
    </source>
</evidence>
<dbReference type="CDD" id="cd12152">
    <property type="entry name" value="F1-ATPase_delta"/>
    <property type="match status" value="1"/>
</dbReference>
<evidence type="ECO:0000256" key="2">
    <source>
        <dbReference type="ARBA" id="ARBA00004370"/>
    </source>
</evidence>
<dbReference type="InterPro" id="IPR014726">
    <property type="entry name" value="Ribosomal_uL2_dom3"/>
</dbReference>
<sequence>MPNIYNALVVKGRDIVGQQINVTCEVQQLLGNNRVRAVAMSATDGLMRGMKVIDTGAPLSVPVGGATLGRIFNVLGEPIDNLGPVDTRTASPIHRSAPAFIQLDTKLSIFETGIKVVDILAPYRRGGKIGLFGGAGVGKTVLIMELINNIAKAHGGVSVFSGVGERTRERNDLYMEMKESGVINEKTIGESKVALVYGQMNEPPGARMRVGLTALTMAKYFRDDNEQDVLLFIDNIFRFVQAGSEVSALLGRMPSAVDDLTDPAPATTFAHLDATTVLSRGLAVKEVFTGSPGKYVGLAEIIRGFELILSGELDGLPEQAFYLDSEVKEIILSTNSGQIGVLPNHAPIATAVDIGILRIRLNDQWVIMALMDGFARIGNNKITILVNDAEKSSDIDPEEAKQTLEIAEANLSKAEGKRQLIEANLSLRRARTQIFHIHRSTFMFLLYDYDIFWAFLIISSLIPILAFLISGILAPISKRPEKLSSYESGIEPLRFNWISSSTSRKPYALEEACIVWKGVLIDQKKEESTSTDMPLGTAIHNIEITLGKGGQLARAAGAVAKLIAKKGKSATLKLPSGEVRLISKNCSATVGQVGHVGVNQKTLGRAGSKCWLGKHPVVRGVVMNLVDHPYGGGEGRAPIGRIKPATPWGYPALGRRSRKRNKYSDNLILRHRSK</sequence>
<dbReference type="SUPFAM" id="SSF51344">
    <property type="entry name" value="Epsilon subunit of F1F0-ATP synthase N-terminal domain"/>
    <property type="match status" value="1"/>
</dbReference>
<evidence type="ECO:0000256" key="14">
    <source>
        <dbReference type="ARBA" id="ARBA00022980"/>
    </source>
</evidence>
<dbReference type="CDD" id="cd18115">
    <property type="entry name" value="ATP-synt_F1_beta_N"/>
    <property type="match status" value="1"/>
</dbReference>
<dbReference type="InterPro" id="IPR036121">
    <property type="entry name" value="ATPase_F1/V1/A1_a/bsu_N_sf"/>
</dbReference>
<keyword evidence="29" id="KW-1185">Reference proteome</keyword>
<dbReference type="Gene3D" id="3.40.50.300">
    <property type="entry name" value="P-loop containing nucleotide triphosphate hydrolases"/>
    <property type="match status" value="1"/>
</dbReference>
<dbReference type="InterPro" id="IPR003593">
    <property type="entry name" value="AAA+_ATPase"/>
</dbReference>
<dbReference type="InterPro" id="IPR022669">
    <property type="entry name" value="Ribosomal_uL2_C"/>
</dbReference>
<evidence type="ECO:0000256" key="10">
    <source>
        <dbReference type="ARBA" id="ARBA00022741"/>
    </source>
</evidence>
<dbReference type="SUPFAM" id="SSF50615">
    <property type="entry name" value="N-terminal domain of alpha and beta subunits of F1 ATP synthase"/>
    <property type="match status" value="1"/>
</dbReference>
<evidence type="ECO:0000256" key="12">
    <source>
        <dbReference type="ARBA" id="ARBA00022840"/>
    </source>
</evidence>
<dbReference type="GO" id="GO:0015934">
    <property type="term" value="C:large ribosomal subunit"/>
    <property type="evidence" value="ECO:0007669"/>
    <property type="project" value="InterPro"/>
</dbReference>
<dbReference type="Pfam" id="PF00401">
    <property type="entry name" value="ATP-synt_DE"/>
    <property type="match status" value="1"/>
</dbReference>
<evidence type="ECO:0000256" key="13">
    <source>
        <dbReference type="ARBA" id="ARBA00022967"/>
    </source>
</evidence>
<evidence type="ECO:0000256" key="7">
    <source>
        <dbReference type="ARBA" id="ARBA00022448"/>
    </source>
</evidence>
<dbReference type="Gene3D" id="2.30.30.30">
    <property type="match status" value="1"/>
</dbReference>
<comment type="similarity">
    <text evidence="3">Belongs to the universal ribosomal protein uL2 family.</text>
</comment>
<dbReference type="STRING" id="3818.A0A445EF65"/>
<dbReference type="InterPro" id="IPR020546">
    <property type="entry name" value="ATP_synth_F1_dsu/esu_N"/>
</dbReference>
<dbReference type="GO" id="GO:0003735">
    <property type="term" value="F:structural constituent of ribosome"/>
    <property type="evidence" value="ECO:0007669"/>
    <property type="project" value="InterPro"/>
</dbReference>
<name>A0A445EF65_ARAHY</name>
<evidence type="ECO:0000313" key="28">
    <source>
        <dbReference type="EMBL" id="RYR73949.1"/>
    </source>
</evidence>
<evidence type="ECO:0000259" key="26">
    <source>
        <dbReference type="SMART" id="SM00382"/>
    </source>
</evidence>
<evidence type="ECO:0000256" key="19">
    <source>
        <dbReference type="ARBA" id="ARBA00023274"/>
    </source>
</evidence>
<keyword evidence="9" id="KW-0934">Plastid</keyword>
<evidence type="ECO:0000256" key="15">
    <source>
        <dbReference type="ARBA" id="ARBA00023065"/>
    </source>
</evidence>
<keyword evidence="15" id="KW-0406">Ion transport</keyword>
<dbReference type="Gene3D" id="1.20.58.1610">
    <property type="entry name" value="NADH:ubiquinone/plastoquinone oxidoreductase, chain 3"/>
    <property type="match status" value="1"/>
</dbReference>
<dbReference type="SMART" id="SM00382">
    <property type="entry name" value="AAA"/>
    <property type="match status" value="1"/>
</dbReference>
<dbReference type="Proteomes" id="UP000289738">
    <property type="component" value="Chromosome A02"/>
</dbReference>
<dbReference type="InterPro" id="IPR001469">
    <property type="entry name" value="ATP_synth_F1_dsu/esu"/>
</dbReference>
<dbReference type="SUPFAM" id="SSF52540">
    <property type="entry name" value="P-loop containing nucleoside triphosphate hydrolases"/>
    <property type="match status" value="1"/>
</dbReference>
<feature type="domain" description="Large ribosomal subunit protein uL2 C-terminal" evidence="27">
    <location>
        <begin position="532"/>
        <end position="651"/>
    </location>
</feature>
<dbReference type="Pfam" id="PF03947">
    <property type="entry name" value="Ribosomal_L2_C"/>
    <property type="match status" value="1"/>
</dbReference>
<dbReference type="InterPro" id="IPR008991">
    <property type="entry name" value="Translation_prot_SH3-like_sf"/>
</dbReference>
<feature type="transmembrane region" description="Helical" evidence="25">
    <location>
        <begin position="451"/>
        <end position="474"/>
    </location>
</feature>
<dbReference type="GO" id="GO:0045259">
    <property type="term" value="C:proton-transporting ATP synthase complex"/>
    <property type="evidence" value="ECO:0007669"/>
    <property type="project" value="UniProtKB-KW"/>
</dbReference>
<dbReference type="InterPro" id="IPR050053">
    <property type="entry name" value="ATPase_alpha/beta_chains"/>
</dbReference>
<comment type="caution">
    <text evidence="28">The sequence shown here is derived from an EMBL/GenBank/DDBJ whole genome shotgun (WGS) entry which is preliminary data.</text>
</comment>
<keyword evidence="19" id="KW-0687">Ribonucleoprotein</keyword>
<keyword evidence="11" id="KW-0375">Hydrogen ion transport</keyword>
<evidence type="ECO:0000256" key="5">
    <source>
        <dbReference type="ARBA" id="ARBA00008936"/>
    </source>
</evidence>
<comment type="similarity">
    <text evidence="4">Belongs to the ATPase epsilon chain family.</text>
</comment>